<gene>
    <name evidence="1" type="ORF">X474_15000</name>
</gene>
<organism evidence="1 2">
    <name type="scientific">Dethiosulfatarculus sandiegensis</name>
    <dbReference type="NCBI Taxonomy" id="1429043"/>
    <lineage>
        <taxon>Bacteria</taxon>
        <taxon>Pseudomonadati</taxon>
        <taxon>Thermodesulfobacteriota</taxon>
        <taxon>Desulfarculia</taxon>
        <taxon>Desulfarculales</taxon>
        <taxon>Desulfarculaceae</taxon>
        <taxon>Dethiosulfatarculus</taxon>
    </lineage>
</organism>
<evidence type="ECO:0000313" key="2">
    <source>
        <dbReference type="Proteomes" id="UP000032233"/>
    </source>
</evidence>
<dbReference type="Gene3D" id="3.40.190.10">
    <property type="entry name" value="Periplasmic binding protein-like II"/>
    <property type="match status" value="1"/>
</dbReference>
<comment type="caution">
    <text evidence="1">The sequence shown here is derived from an EMBL/GenBank/DDBJ whole genome shotgun (WGS) entry which is preliminary data.</text>
</comment>
<dbReference type="STRING" id="1429043.X474_15000"/>
<proteinExistence type="predicted"/>
<dbReference type="Proteomes" id="UP000032233">
    <property type="component" value="Unassembled WGS sequence"/>
</dbReference>
<name>A0A0D2J585_9BACT</name>
<dbReference type="InParanoid" id="A0A0D2J585"/>
<dbReference type="PANTHER" id="PTHR42941">
    <property type="entry name" value="SLL1037 PROTEIN"/>
    <property type="match status" value="1"/>
</dbReference>
<sequence>MTILAREKSGVKKLTDLKGKRVAVGKPGSGTYENAKLALSVAGMTFKNLGKVYKIGGKEAAAKFEEGKLDAIFYFVGNPNKYVKQLCKSRKTRIRFVPVPNVIEKILMKNKYYSTGYVSKYFYRNSLNKVGAETFGIKALLVTDAKTSNKTIKNLLGCVLDDFKKFKRQHQSLMLLTPTGITEGISIPLHPAAKAVFKAKKR</sequence>
<reference evidence="1 2" key="1">
    <citation type="submission" date="2013-11" db="EMBL/GenBank/DDBJ databases">
        <title>Metagenomic analysis of a methanogenic consortium involved in long chain n-alkane degradation.</title>
        <authorList>
            <person name="Davidova I.A."/>
            <person name="Callaghan A.V."/>
            <person name="Wawrik B."/>
            <person name="Pruitt S."/>
            <person name="Marks C."/>
            <person name="Duncan K.E."/>
            <person name="Suflita J.M."/>
        </authorList>
    </citation>
    <scope>NUCLEOTIDE SEQUENCE [LARGE SCALE GENOMIC DNA]</scope>
    <source>
        <strain evidence="1 2">SPR</strain>
    </source>
</reference>
<dbReference type="AlphaFoldDB" id="A0A0D2J585"/>
<dbReference type="EMBL" id="AZAC01000017">
    <property type="protein sequence ID" value="KIX13284.1"/>
    <property type="molecule type" value="Genomic_DNA"/>
</dbReference>
<dbReference type="NCBIfam" id="TIGR02122">
    <property type="entry name" value="TRAP_TAXI"/>
    <property type="match status" value="1"/>
</dbReference>
<dbReference type="InterPro" id="IPR011852">
    <property type="entry name" value="TRAP_TAXI"/>
</dbReference>
<evidence type="ECO:0000313" key="1">
    <source>
        <dbReference type="EMBL" id="KIX13284.1"/>
    </source>
</evidence>
<keyword evidence="2" id="KW-1185">Reference proteome</keyword>
<dbReference type="Pfam" id="PF16868">
    <property type="entry name" value="NMT1_3"/>
    <property type="match status" value="1"/>
</dbReference>
<dbReference type="PANTHER" id="PTHR42941:SF1">
    <property type="entry name" value="SLL1037 PROTEIN"/>
    <property type="match status" value="1"/>
</dbReference>
<dbReference type="SUPFAM" id="SSF53850">
    <property type="entry name" value="Periplasmic binding protein-like II"/>
    <property type="match status" value="1"/>
</dbReference>
<evidence type="ECO:0008006" key="3">
    <source>
        <dbReference type="Google" id="ProtNLM"/>
    </source>
</evidence>
<protein>
    <recommendedName>
        <fullName evidence="3">C4-dicarboxylate ABC transporter substrate-binding protein</fullName>
    </recommendedName>
</protein>
<accession>A0A0D2J585</accession>